<dbReference type="eggNOG" id="COG2887">
    <property type="taxonomic scope" value="Bacteria"/>
</dbReference>
<keyword evidence="1" id="KW-0547">Nucleotide-binding</keyword>
<keyword evidence="2" id="KW-0227">DNA damage</keyword>
<keyword evidence="5" id="KW-0067">ATP-binding</keyword>
<dbReference type="InterPro" id="IPR038726">
    <property type="entry name" value="PDDEXK_AddAB-type"/>
</dbReference>
<dbReference type="STRING" id="646529.Desaci_1280"/>
<dbReference type="KEGG" id="dai:Desaci_1280"/>
<evidence type="ECO:0000259" key="9">
    <source>
        <dbReference type="Pfam" id="PF12705"/>
    </source>
</evidence>
<evidence type="ECO:0000256" key="3">
    <source>
        <dbReference type="ARBA" id="ARBA00022801"/>
    </source>
</evidence>
<keyword evidence="4" id="KW-0347">Helicase</keyword>
<dbReference type="GO" id="GO:0016787">
    <property type="term" value="F:hydrolase activity"/>
    <property type="evidence" value="ECO:0007669"/>
    <property type="project" value="UniProtKB-KW"/>
</dbReference>
<evidence type="ECO:0000256" key="7">
    <source>
        <dbReference type="ARBA" id="ARBA00023204"/>
    </source>
</evidence>
<reference evidence="10 11" key="1">
    <citation type="journal article" date="2012" name="J. Bacteriol.">
        <title>Complete genome sequences of Desulfosporosinus orientis DSM765T, Desulfosporosinus youngiae DSM17734T, Desulfosporosinus meridiei DSM13257T, and Desulfosporosinus acidiphilus DSM22704T.</title>
        <authorList>
            <person name="Pester M."/>
            <person name="Brambilla E."/>
            <person name="Alazard D."/>
            <person name="Rattei T."/>
            <person name="Weinmaier T."/>
            <person name="Han J."/>
            <person name="Lucas S."/>
            <person name="Lapidus A."/>
            <person name="Cheng J.F."/>
            <person name="Goodwin L."/>
            <person name="Pitluck S."/>
            <person name="Peters L."/>
            <person name="Ovchinnikova G."/>
            <person name="Teshima H."/>
            <person name="Detter J.C."/>
            <person name="Han C.S."/>
            <person name="Tapia R."/>
            <person name="Land M.L."/>
            <person name="Hauser L."/>
            <person name="Kyrpides N.C."/>
            <person name="Ivanova N.N."/>
            <person name="Pagani I."/>
            <person name="Huntmann M."/>
            <person name="Wei C.L."/>
            <person name="Davenport K.W."/>
            <person name="Daligault H."/>
            <person name="Chain P.S."/>
            <person name="Chen A."/>
            <person name="Mavromatis K."/>
            <person name="Markowitz V."/>
            <person name="Szeto E."/>
            <person name="Mikhailova N."/>
            <person name="Pati A."/>
            <person name="Wagner M."/>
            <person name="Woyke T."/>
            <person name="Ollivier B."/>
            <person name="Klenk H.P."/>
            <person name="Spring S."/>
            <person name="Loy A."/>
        </authorList>
    </citation>
    <scope>NUCLEOTIDE SEQUENCE [LARGE SCALE GENOMIC DNA]</scope>
    <source>
        <strain evidence="11">DSM 22704 / JCM 16185 / SJ4</strain>
    </source>
</reference>
<evidence type="ECO:0000256" key="1">
    <source>
        <dbReference type="ARBA" id="ARBA00022741"/>
    </source>
</evidence>
<dbReference type="Pfam" id="PF12705">
    <property type="entry name" value="PDDEXK_1"/>
    <property type="match status" value="1"/>
</dbReference>
<dbReference type="RefSeq" id="WP_014826313.1">
    <property type="nucleotide sequence ID" value="NC_018068.1"/>
</dbReference>
<dbReference type="GO" id="GO:0006281">
    <property type="term" value="P:DNA repair"/>
    <property type="evidence" value="ECO:0007669"/>
    <property type="project" value="UniProtKB-KW"/>
</dbReference>
<sequence length="555" mass="64832">MNKLQFSHSRVNTFEKCPYQFKLRYLDKLTTISDSLADDALVVGNALHLGAEKDERAMLEFYFSNYTVIDDLHINETMKLTALLRKLKNHLGSISGQFRQEYKLERPEFKGFVDLIVTNPDRTVDVYDFKYSNHVNNYLDSKQLHLYKFYLEREGFNVQRIGFIFIPKTSIRQKKTEDLYQFRKRLIETLSTMEVQVVYLDYDFQKVKEFWDSCDLIGETIEFPKNQTNLCNWCEFQKYCLEGIDYMLLPSAERRQIDAVSKKVIWIYGAPFTGKTYFANKFPSPLMLNTDGNVRFVDAPYIAIRNEVTVEGRLTKTRLAWDIFKDAIAELEKKQNEFETIILDLLEDTYEHCRLFMYDKLGIEHESDNSFKAWDMVRTEFLSTLKRLINLDYNIVLISHEDMSKDVTKRTGDKITRIAPNIQEKAANKIAGMVDIVARVINEDDERFLTFKTSEVEFGGGRLTLIAKKIPLEYESFVKLYEAVQNSVPASETKTRRERKSKDAMEEEVTQQATIETPEETVSDEPSLKVEPTQGLETPSLSEPPKRSRRTRTQQ</sequence>
<dbReference type="Proteomes" id="UP000002892">
    <property type="component" value="Chromosome"/>
</dbReference>
<proteinExistence type="predicted"/>
<dbReference type="GO" id="GO:0005524">
    <property type="term" value="F:ATP binding"/>
    <property type="evidence" value="ECO:0007669"/>
    <property type="project" value="UniProtKB-KW"/>
</dbReference>
<keyword evidence="11" id="KW-1185">Reference proteome</keyword>
<dbReference type="InterPro" id="IPR011604">
    <property type="entry name" value="PDDEXK-like_dom_sf"/>
</dbReference>
<evidence type="ECO:0000256" key="2">
    <source>
        <dbReference type="ARBA" id="ARBA00022763"/>
    </source>
</evidence>
<dbReference type="HOGENOM" id="CLU_029342_0_0_9"/>
<dbReference type="EMBL" id="CP003639">
    <property type="protein sequence ID" value="AFM40306.1"/>
    <property type="molecule type" value="Genomic_DNA"/>
</dbReference>
<name>I4D3D2_DESAJ</name>
<protein>
    <recommendedName>
        <fullName evidence="9">PD-(D/E)XK endonuclease-like domain-containing protein</fullName>
    </recommendedName>
</protein>
<keyword evidence="6" id="KW-0238">DNA-binding</keyword>
<feature type="region of interest" description="Disordered" evidence="8">
    <location>
        <begin position="488"/>
        <end position="555"/>
    </location>
</feature>
<evidence type="ECO:0000313" key="11">
    <source>
        <dbReference type="Proteomes" id="UP000002892"/>
    </source>
</evidence>
<dbReference type="GO" id="GO:0003677">
    <property type="term" value="F:DNA binding"/>
    <property type="evidence" value="ECO:0007669"/>
    <property type="project" value="UniProtKB-KW"/>
</dbReference>
<dbReference type="Gene3D" id="3.90.320.10">
    <property type="match status" value="1"/>
</dbReference>
<keyword evidence="3" id="KW-0378">Hydrolase</keyword>
<dbReference type="GO" id="GO:0004386">
    <property type="term" value="F:helicase activity"/>
    <property type="evidence" value="ECO:0007669"/>
    <property type="project" value="UniProtKB-KW"/>
</dbReference>
<keyword evidence="7" id="KW-0234">DNA repair</keyword>
<gene>
    <name evidence="10" type="ordered locus">Desaci_1280</name>
</gene>
<evidence type="ECO:0000256" key="6">
    <source>
        <dbReference type="ARBA" id="ARBA00023125"/>
    </source>
</evidence>
<dbReference type="AlphaFoldDB" id="I4D3D2"/>
<evidence type="ECO:0000256" key="5">
    <source>
        <dbReference type="ARBA" id="ARBA00022840"/>
    </source>
</evidence>
<evidence type="ECO:0000313" key="10">
    <source>
        <dbReference type="EMBL" id="AFM40306.1"/>
    </source>
</evidence>
<dbReference type="Pfam" id="PF13479">
    <property type="entry name" value="AAA_24"/>
    <property type="match status" value="1"/>
</dbReference>
<evidence type="ECO:0000256" key="8">
    <source>
        <dbReference type="SAM" id="MobiDB-lite"/>
    </source>
</evidence>
<evidence type="ECO:0000256" key="4">
    <source>
        <dbReference type="ARBA" id="ARBA00022806"/>
    </source>
</evidence>
<accession>I4D3D2</accession>
<organism evidence="10 11">
    <name type="scientific">Desulfosporosinus acidiphilus (strain DSM 22704 / JCM 16185 / SJ4)</name>
    <dbReference type="NCBI Taxonomy" id="646529"/>
    <lineage>
        <taxon>Bacteria</taxon>
        <taxon>Bacillati</taxon>
        <taxon>Bacillota</taxon>
        <taxon>Clostridia</taxon>
        <taxon>Eubacteriales</taxon>
        <taxon>Desulfitobacteriaceae</taxon>
        <taxon>Desulfosporosinus</taxon>
    </lineage>
</organism>
<feature type="domain" description="PD-(D/E)XK endonuclease-like" evidence="9">
    <location>
        <begin position="5"/>
        <end position="240"/>
    </location>
</feature>